<dbReference type="EMBL" id="KQ246448">
    <property type="protein sequence ID" value="KNC72831.1"/>
    <property type="molecule type" value="Genomic_DNA"/>
</dbReference>
<keyword evidence="7" id="KW-1185">Reference proteome</keyword>
<keyword evidence="4 5" id="KW-0472">Membrane</keyword>
<evidence type="ECO:0000256" key="4">
    <source>
        <dbReference type="ARBA" id="ARBA00023136"/>
    </source>
</evidence>
<organism evidence="6 7">
    <name type="scientific">Sphaeroforma arctica JP610</name>
    <dbReference type="NCBI Taxonomy" id="667725"/>
    <lineage>
        <taxon>Eukaryota</taxon>
        <taxon>Ichthyosporea</taxon>
        <taxon>Ichthyophonida</taxon>
        <taxon>Sphaeroforma</taxon>
    </lineage>
</organism>
<evidence type="ECO:0000256" key="3">
    <source>
        <dbReference type="ARBA" id="ARBA00022989"/>
    </source>
</evidence>
<feature type="transmembrane region" description="Helical" evidence="5">
    <location>
        <begin position="155"/>
        <end position="177"/>
    </location>
</feature>
<evidence type="ECO:0000313" key="6">
    <source>
        <dbReference type="EMBL" id="KNC72831.1"/>
    </source>
</evidence>
<dbReference type="PANTHER" id="PTHR12489">
    <property type="entry name" value="LIPOMA HMGIC FUSION PARTNER-LIKE PROTEIN"/>
    <property type="match status" value="1"/>
</dbReference>
<dbReference type="InterPro" id="IPR019372">
    <property type="entry name" value="LHFPL"/>
</dbReference>
<protein>
    <submittedName>
        <fullName evidence="6">Uncharacterized protein</fullName>
    </submittedName>
</protein>
<sequence length="261" mass="29866">ITTTLVNTTLAVDSVADVIRDVKTKNIEYLNISYYDDYGNVFEDITTNPFENYTQDFLTIDYSNRTLTRTDLAVEYEKYDGYVNMKYGLFRISYDYHTKAGYKSETRSWGGDLMFHYPNQMWAFTLLLVAGALTFMAMILTATIYAFFVKDKSRVYGIAVVYVWFTICTLLLAILMFPVSFANLQTYHVGWWNPENPKSSLMCGESANYYNSGDCSVGWSYMLVVFAFFTAVFSYHTTRIALDKPKGDLTSAIDTGFACEL</sequence>
<feature type="transmembrane region" description="Helical" evidence="5">
    <location>
        <begin position="121"/>
        <end position="148"/>
    </location>
</feature>
<feature type="transmembrane region" description="Helical" evidence="5">
    <location>
        <begin position="218"/>
        <end position="236"/>
    </location>
</feature>
<dbReference type="Pfam" id="PF10242">
    <property type="entry name" value="L_HMGIC_fpl"/>
    <property type="match status" value="1"/>
</dbReference>
<name>A0A0L0F8F4_9EUKA</name>
<comment type="subcellular location">
    <subcellularLocation>
        <location evidence="1">Membrane</location>
        <topology evidence="1">Multi-pass membrane protein</topology>
    </subcellularLocation>
</comment>
<evidence type="ECO:0000313" key="7">
    <source>
        <dbReference type="Proteomes" id="UP000054560"/>
    </source>
</evidence>
<dbReference type="GeneID" id="25915113"/>
<dbReference type="AlphaFoldDB" id="A0A0L0F8F4"/>
<dbReference type="PANTHER" id="PTHR12489:SF1">
    <property type="entry name" value="LP10272P"/>
    <property type="match status" value="1"/>
</dbReference>
<accession>A0A0L0F8F4</accession>
<keyword evidence="3 5" id="KW-1133">Transmembrane helix</keyword>
<dbReference type="RefSeq" id="XP_014146733.1">
    <property type="nucleotide sequence ID" value="XM_014291258.1"/>
</dbReference>
<keyword evidence="2 5" id="KW-0812">Transmembrane</keyword>
<dbReference type="OrthoDB" id="5975578at2759"/>
<reference evidence="6 7" key="1">
    <citation type="submission" date="2011-02" db="EMBL/GenBank/DDBJ databases">
        <title>The Genome Sequence of Sphaeroforma arctica JP610.</title>
        <authorList>
            <consortium name="The Broad Institute Genome Sequencing Platform"/>
            <person name="Russ C."/>
            <person name="Cuomo C."/>
            <person name="Young S.K."/>
            <person name="Zeng Q."/>
            <person name="Gargeya S."/>
            <person name="Alvarado L."/>
            <person name="Berlin A."/>
            <person name="Chapman S.B."/>
            <person name="Chen Z."/>
            <person name="Freedman E."/>
            <person name="Gellesch M."/>
            <person name="Goldberg J."/>
            <person name="Griggs A."/>
            <person name="Gujja S."/>
            <person name="Heilman E."/>
            <person name="Heiman D."/>
            <person name="Howarth C."/>
            <person name="Mehta T."/>
            <person name="Neiman D."/>
            <person name="Pearson M."/>
            <person name="Roberts A."/>
            <person name="Saif S."/>
            <person name="Shea T."/>
            <person name="Shenoy N."/>
            <person name="Sisk P."/>
            <person name="Stolte C."/>
            <person name="Sykes S."/>
            <person name="White J."/>
            <person name="Yandava C."/>
            <person name="Burger G."/>
            <person name="Gray M.W."/>
            <person name="Holland P.W.H."/>
            <person name="King N."/>
            <person name="Lang F.B.F."/>
            <person name="Roger A.J."/>
            <person name="Ruiz-Trillo I."/>
            <person name="Haas B."/>
            <person name="Nusbaum C."/>
            <person name="Birren B."/>
        </authorList>
    </citation>
    <scope>NUCLEOTIDE SEQUENCE [LARGE SCALE GENOMIC DNA]</scope>
    <source>
        <strain evidence="6 7">JP610</strain>
    </source>
</reference>
<feature type="non-terminal residue" evidence="6">
    <location>
        <position position="1"/>
    </location>
</feature>
<evidence type="ECO:0000256" key="1">
    <source>
        <dbReference type="ARBA" id="ARBA00004141"/>
    </source>
</evidence>
<evidence type="ECO:0000256" key="2">
    <source>
        <dbReference type="ARBA" id="ARBA00022692"/>
    </source>
</evidence>
<gene>
    <name evidence="6" type="ORF">SARC_14609</name>
</gene>
<dbReference type="GO" id="GO:0016020">
    <property type="term" value="C:membrane"/>
    <property type="evidence" value="ECO:0007669"/>
    <property type="project" value="UniProtKB-SubCell"/>
</dbReference>
<evidence type="ECO:0000256" key="5">
    <source>
        <dbReference type="SAM" id="Phobius"/>
    </source>
</evidence>
<dbReference type="Proteomes" id="UP000054560">
    <property type="component" value="Unassembled WGS sequence"/>
</dbReference>
<proteinExistence type="predicted"/>